<organism evidence="1">
    <name type="scientific">Fusarium oxysporum (strain Fo5176)</name>
    <name type="common">Fusarium vascular wilt</name>
    <dbReference type="NCBI Taxonomy" id="660025"/>
    <lineage>
        <taxon>Eukaryota</taxon>
        <taxon>Fungi</taxon>
        <taxon>Dikarya</taxon>
        <taxon>Ascomycota</taxon>
        <taxon>Pezizomycotina</taxon>
        <taxon>Sordariomycetes</taxon>
        <taxon>Hypocreomycetidae</taxon>
        <taxon>Hypocreales</taxon>
        <taxon>Nectriaceae</taxon>
        <taxon>Fusarium</taxon>
        <taxon>Fusarium oxysporum species complex</taxon>
    </lineage>
</organism>
<name>F9FYR9_FUSOF</name>
<dbReference type="STRING" id="660025.F9FYR9"/>
<dbReference type="AlphaFoldDB" id="F9FYR9"/>
<comment type="caution">
    <text evidence="1">The sequence shown here is derived from an EMBL/GenBank/DDBJ whole genome shotgun (WGS) entry which is preliminary data.</text>
</comment>
<gene>
    <name evidence="1" type="ORF">FOXB_11551</name>
</gene>
<evidence type="ECO:0000313" key="1">
    <source>
        <dbReference type="EMBL" id="EGU77941.1"/>
    </source>
</evidence>
<proteinExistence type="predicted"/>
<dbReference type="EMBL" id="AFQF01002897">
    <property type="protein sequence ID" value="EGU77941.1"/>
    <property type="molecule type" value="Genomic_DNA"/>
</dbReference>
<dbReference type="OrthoDB" id="4646997at2759"/>
<sequence length="505" mass="56437">MTVQETQMLRCPEQRIHGEPWIFDAKSVQGLCRWQLHRGWADEFARHDMTRCINMQRAETESPISDLLSGANGVSSDFSCKVTKAPSMTDCAIPTSVLAESQALSNAKRLVQMYRTWSSPHSGLRENTELQGLQSPLKMAKSYFDAIRSERAYRSSFQAEQANDLTFSLSNLQTPASNWGREQLFTCHVVISPAQDTLLPGYKNDHIAIDHNISDDARRQIDNFLQGPDPKDLGQSEHYLVHTYGASLGQAWAALAAVKARRSGVADLDVIKDVIPTNNEGTPESKRLRYNTDCKDFVNSGTLQIGSSSPTSKLLGGTPDSSIGYVDQAPTRDLPLEDNTVRLTSCVMRHILYYTQLPGSTTIIEFRDTRQRMGLQILDLGGEVTAIDDGGFCLKVEEENGRFTVVRNMVALLEAKRNLKVIEGKPVISDECLSQMTCEAILARATDPLDEFQDESVTIVNATQNYTMRLFYDSLSFVRCEMIDDYRVRAYELMADFSMTVGTFS</sequence>
<protein>
    <submittedName>
        <fullName evidence="1">Uncharacterized protein</fullName>
    </submittedName>
</protein>
<reference evidence="1" key="1">
    <citation type="journal article" date="2012" name="Mol. Plant Microbe Interact.">
        <title>A highly conserved effector in Fusarium oxysporum is required for full virulence on Arabidopsis.</title>
        <authorList>
            <person name="Thatcher L.F."/>
            <person name="Gardiner D.M."/>
            <person name="Kazan K."/>
            <person name="Manners J."/>
        </authorList>
    </citation>
    <scope>NUCLEOTIDE SEQUENCE [LARGE SCALE GENOMIC DNA]</scope>
    <source>
        <strain evidence="1">Fo5176</strain>
    </source>
</reference>
<accession>F9FYR9</accession>